<dbReference type="Proteomes" id="UP000321362">
    <property type="component" value="Chromosome"/>
</dbReference>
<evidence type="ECO:0000256" key="1">
    <source>
        <dbReference type="SAM" id="Coils"/>
    </source>
</evidence>
<protein>
    <submittedName>
        <fullName evidence="2">SlyX family protein</fullName>
    </submittedName>
</protein>
<reference evidence="2 3" key="1">
    <citation type="journal article" date="2013" name="J. Microbiol.">
        <title>Mucilaginibacter ginsenosidivorax sp. nov., with ginsenoside converting activity isolated from sediment.</title>
        <authorList>
            <person name="Kim J.K."/>
            <person name="Choi T.E."/>
            <person name="Liu Q.M."/>
            <person name="Park H.Y."/>
            <person name="Yi T.H."/>
            <person name="Yoon M.H."/>
            <person name="Kim S.C."/>
            <person name="Im W.T."/>
        </authorList>
    </citation>
    <scope>NUCLEOTIDE SEQUENCE [LARGE SCALE GENOMIC DNA]</scope>
    <source>
        <strain evidence="2 3">KHI28</strain>
    </source>
</reference>
<feature type="coiled-coil region" evidence="1">
    <location>
        <begin position="129"/>
        <end position="156"/>
    </location>
</feature>
<proteinExistence type="predicted"/>
<organism evidence="2 3">
    <name type="scientific">Mucilaginibacter ginsenosidivorax</name>
    <dbReference type="NCBI Taxonomy" id="862126"/>
    <lineage>
        <taxon>Bacteria</taxon>
        <taxon>Pseudomonadati</taxon>
        <taxon>Bacteroidota</taxon>
        <taxon>Sphingobacteriia</taxon>
        <taxon>Sphingobacteriales</taxon>
        <taxon>Sphingobacteriaceae</taxon>
        <taxon>Mucilaginibacter</taxon>
    </lineage>
</organism>
<dbReference type="AlphaFoldDB" id="A0A5B8VXA9"/>
<dbReference type="OrthoDB" id="751263at2"/>
<gene>
    <name evidence="2" type="ORF">FSB76_04570</name>
</gene>
<dbReference type="EMBL" id="CP042437">
    <property type="protein sequence ID" value="QEC75245.1"/>
    <property type="molecule type" value="Genomic_DNA"/>
</dbReference>
<keyword evidence="1" id="KW-0175">Coiled coil</keyword>
<evidence type="ECO:0000313" key="3">
    <source>
        <dbReference type="Proteomes" id="UP000321362"/>
    </source>
</evidence>
<dbReference type="RefSeq" id="WP_147052399.1">
    <property type="nucleotide sequence ID" value="NZ_CP042437.1"/>
</dbReference>
<accession>A0A5B8VXA9</accession>
<evidence type="ECO:0000313" key="2">
    <source>
        <dbReference type="EMBL" id="QEC75245.1"/>
    </source>
</evidence>
<dbReference type="KEGG" id="mgk:FSB76_04570"/>
<sequence length="252" mass="29337">MTSDTYFKFRGRFELFPHRYDIGWPIFTDRIFGLNFFVDKIYKIGEDECPSFYNHQLNHYLKGNAGQEEAFFDHVYDIITTRIKFYKGLKPSGSPYAKGLILTAKLEVFLTFLKSIDQWHKTQPLESVIADKNKQIDQLEAKIKELENQIRDYVKYEAGEKIVISKDGLPVFIDLIDQIRDLKLPNDNKLVNSQTASPWYKLIAKNFLNGDKPIAIGTAQNYFPADKDNPPPKYTIIAEKDKLFKIIQKPKK</sequence>
<keyword evidence="3" id="KW-1185">Reference proteome</keyword>
<name>A0A5B8VXA9_9SPHI</name>